<dbReference type="EnsemblPlants" id="LPERR06G12990.1">
    <property type="protein sequence ID" value="LPERR06G12990.1"/>
    <property type="gene ID" value="LPERR06G12990"/>
</dbReference>
<organism evidence="2 3">
    <name type="scientific">Leersia perrieri</name>
    <dbReference type="NCBI Taxonomy" id="77586"/>
    <lineage>
        <taxon>Eukaryota</taxon>
        <taxon>Viridiplantae</taxon>
        <taxon>Streptophyta</taxon>
        <taxon>Embryophyta</taxon>
        <taxon>Tracheophyta</taxon>
        <taxon>Spermatophyta</taxon>
        <taxon>Magnoliopsida</taxon>
        <taxon>Liliopsida</taxon>
        <taxon>Poales</taxon>
        <taxon>Poaceae</taxon>
        <taxon>BOP clade</taxon>
        <taxon>Oryzoideae</taxon>
        <taxon>Oryzeae</taxon>
        <taxon>Oryzinae</taxon>
        <taxon>Leersia</taxon>
    </lineage>
</organism>
<protein>
    <submittedName>
        <fullName evidence="2">Uncharacterized protein</fullName>
    </submittedName>
</protein>
<dbReference type="PANTHER" id="PTHR23044">
    <property type="entry name" value="3'-5' EXONUCLEASE ERI1-RELATED"/>
    <property type="match status" value="1"/>
</dbReference>
<dbReference type="Gene3D" id="3.30.420.10">
    <property type="entry name" value="Ribonuclease H-like superfamily/Ribonuclease H"/>
    <property type="match status" value="1"/>
</dbReference>
<dbReference type="HOGENOM" id="CLU_037266_6_0_1"/>
<evidence type="ECO:0000256" key="1">
    <source>
        <dbReference type="SAM" id="MobiDB-lite"/>
    </source>
</evidence>
<name>A0A0D9WQH2_9ORYZ</name>
<dbReference type="STRING" id="77586.A0A0D9WQH2"/>
<dbReference type="InterPro" id="IPR051274">
    <property type="entry name" value="3-5_Exoribonuclease"/>
</dbReference>
<reference evidence="2 3" key="1">
    <citation type="submission" date="2012-08" db="EMBL/GenBank/DDBJ databases">
        <title>Oryza genome evolution.</title>
        <authorList>
            <person name="Wing R.A."/>
        </authorList>
    </citation>
    <scope>NUCLEOTIDE SEQUENCE</scope>
</reference>
<feature type="region of interest" description="Disordered" evidence="1">
    <location>
        <begin position="51"/>
        <end position="71"/>
    </location>
</feature>
<reference evidence="2" key="3">
    <citation type="submission" date="2015-04" db="UniProtKB">
        <authorList>
            <consortium name="EnsemblPlants"/>
        </authorList>
    </citation>
    <scope>IDENTIFICATION</scope>
</reference>
<sequence length="192" mass="21713">MAVARVCPSASFPFLLHSLLRPFSSASSVLRPGVPHQRGFPIASALSQASPVPSVNGDGPVMEAPPGPSSRRPWKPTCLYYTQGKCTMLNDTLHLEKFNHDLSMDLPVNSSSADSKVEILEFPVVMIDAQTMEFVDSFHRFVHPTAMSEQRIREYIEGKYGKFGVDRYLQHYFTLYVSLCRITFFFQFDHNF</sequence>
<dbReference type="eggNOG" id="KOG0542">
    <property type="taxonomic scope" value="Eukaryota"/>
</dbReference>
<reference evidence="3" key="2">
    <citation type="submission" date="2013-12" db="EMBL/GenBank/DDBJ databases">
        <authorList>
            <person name="Yu Y."/>
            <person name="Lee S."/>
            <person name="de Baynast K."/>
            <person name="Wissotski M."/>
            <person name="Liu L."/>
            <person name="Talag J."/>
            <person name="Goicoechea J."/>
            <person name="Angelova A."/>
            <person name="Jetty R."/>
            <person name="Kudrna D."/>
            <person name="Golser W."/>
            <person name="Rivera L."/>
            <person name="Zhang J."/>
            <person name="Wing R."/>
        </authorList>
    </citation>
    <scope>NUCLEOTIDE SEQUENCE</scope>
</reference>
<dbReference type="GO" id="GO:0003676">
    <property type="term" value="F:nucleic acid binding"/>
    <property type="evidence" value="ECO:0007669"/>
    <property type="project" value="InterPro"/>
</dbReference>
<dbReference type="Proteomes" id="UP000032180">
    <property type="component" value="Chromosome 6"/>
</dbReference>
<proteinExistence type="predicted"/>
<evidence type="ECO:0000313" key="2">
    <source>
        <dbReference type="EnsemblPlants" id="LPERR06G12990.1"/>
    </source>
</evidence>
<dbReference type="InterPro" id="IPR036397">
    <property type="entry name" value="RNaseH_sf"/>
</dbReference>
<evidence type="ECO:0000313" key="3">
    <source>
        <dbReference type="Proteomes" id="UP000032180"/>
    </source>
</evidence>
<keyword evidence="3" id="KW-1185">Reference proteome</keyword>
<accession>A0A0D9WQH2</accession>
<dbReference type="Gramene" id="LPERR06G12990.1">
    <property type="protein sequence ID" value="LPERR06G12990.1"/>
    <property type="gene ID" value="LPERR06G12990"/>
</dbReference>
<dbReference type="AlphaFoldDB" id="A0A0D9WQH2"/>
<dbReference type="PANTHER" id="PTHR23044:SF61">
    <property type="entry name" value="3'-5' EXORIBONUCLEASE 1-RELATED"/>
    <property type="match status" value="1"/>
</dbReference>